<dbReference type="Proteomes" id="UP001597109">
    <property type="component" value="Unassembled WGS sequence"/>
</dbReference>
<dbReference type="EMBL" id="JBHTKI010000014">
    <property type="protein sequence ID" value="MFD1031896.1"/>
    <property type="molecule type" value="Genomic_DNA"/>
</dbReference>
<gene>
    <name evidence="2" type="ORF">ACFQ1X_10685</name>
</gene>
<reference evidence="3" key="1">
    <citation type="journal article" date="2019" name="Int. J. Syst. Evol. Microbiol.">
        <title>The Global Catalogue of Microorganisms (GCM) 10K type strain sequencing project: providing services to taxonomists for standard genome sequencing and annotation.</title>
        <authorList>
            <consortium name="The Broad Institute Genomics Platform"/>
            <consortium name="The Broad Institute Genome Sequencing Center for Infectious Disease"/>
            <person name="Wu L."/>
            <person name="Ma J."/>
        </authorList>
    </citation>
    <scope>NUCLEOTIDE SEQUENCE [LARGE SCALE GENOMIC DNA]</scope>
    <source>
        <strain evidence="3">CCUG 56756</strain>
    </source>
</reference>
<evidence type="ECO:0008006" key="4">
    <source>
        <dbReference type="Google" id="ProtNLM"/>
    </source>
</evidence>
<evidence type="ECO:0000313" key="3">
    <source>
        <dbReference type="Proteomes" id="UP001597109"/>
    </source>
</evidence>
<keyword evidence="1" id="KW-0812">Transmembrane</keyword>
<feature type="transmembrane region" description="Helical" evidence="1">
    <location>
        <begin position="244"/>
        <end position="266"/>
    </location>
</feature>
<feature type="transmembrane region" description="Helical" evidence="1">
    <location>
        <begin position="208"/>
        <end position="232"/>
    </location>
</feature>
<organism evidence="2 3">
    <name type="scientific">Metaplanococcus flavidus</name>
    <dbReference type="NCBI Taxonomy" id="569883"/>
    <lineage>
        <taxon>Bacteria</taxon>
        <taxon>Bacillati</taxon>
        <taxon>Bacillota</taxon>
        <taxon>Bacilli</taxon>
        <taxon>Bacillales</taxon>
        <taxon>Caryophanaceae</taxon>
        <taxon>Metaplanococcus</taxon>
    </lineage>
</organism>
<feature type="transmembrane region" description="Helical" evidence="1">
    <location>
        <begin position="179"/>
        <end position="202"/>
    </location>
</feature>
<feature type="transmembrane region" description="Helical" evidence="1">
    <location>
        <begin position="142"/>
        <end position="167"/>
    </location>
</feature>
<sequence length="283" mass="30853">MKCSNCQHEQASGKFCGKCGTVLTAHTGEAAGNTVPPNQEPTPQFTADASAPVYQAPTEPNQHVEKVKATSKQYWNYFLQYVKNPGSIVEQQAGQMVNALITLGIFALIFSLAIYKNLSTALQPFNEMGGFFGTSESIMPSYFSVLFTTVFSLGVIFALAAACVYLVNKFAGPDASFASVVTMFGTLTVPSVVLVVAAYLLLLIESLVFGNILLLISLSLTVSMMPMYLITVLLKKSSKAIDSFYAYLSYIVLFSVSFTIVATVFFDSTIGRYIEDLQDLFYF</sequence>
<evidence type="ECO:0000313" key="2">
    <source>
        <dbReference type="EMBL" id="MFD1031896.1"/>
    </source>
</evidence>
<feature type="transmembrane region" description="Helical" evidence="1">
    <location>
        <begin position="97"/>
        <end position="115"/>
    </location>
</feature>
<accession>A0ABW3LDX8</accession>
<keyword evidence="1" id="KW-0472">Membrane</keyword>
<comment type="caution">
    <text evidence="2">The sequence shown here is derived from an EMBL/GenBank/DDBJ whole genome shotgun (WGS) entry which is preliminary data.</text>
</comment>
<name>A0ABW3LDX8_9BACL</name>
<protein>
    <recommendedName>
        <fullName evidence="4">Zinc ribbon domain-containing protein</fullName>
    </recommendedName>
</protein>
<keyword evidence="3" id="KW-1185">Reference proteome</keyword>
<proteinExistence type="predicted"/>
<evidence type="ECO:0000256" key="1">
    <source>
        <dbReference type="SAM" id="Phobius"/>
    </source>
</evidence>
<keyword evidence="1" id="KW-1133">Transmembrane helix</keyword>
<dbReference type="RefSeq" id="WP_144840828.1">
    <property type="nucleotide sequence ID" value="NZ_JBHTKI010000014.1"/>
</dbReference>